<keyword evidence="4 10" id="KW-1133">Transmembrane helix</keyword>
<evidence type="ECO:0000256" key="1">
    <source>
        <dbReference type="ARBA" id="ARBA00004651"/>
    </source>
</evidence>
<keyword evidence="5 10" id="KW-0472">Membrane</keyword>
<evidence type="ECO:0000256" key="8">
    <source>
        <dbReference type="PROSITE-ProRule" id="PRU00284"/>
    </source>
</evidence>
<keyword evidence="3 10" id="KW-0812">Transmembrane</keyword>
<evidence type="ECO:0000259" key="11">
    <source>
        <dbReference type="PROSITE" id="PS50111"/>
    </source>
</evidence>
<dbReference type="RefSeq" id="WP_176765625.1">
    <property type="nucleotide sequence ID" value="NZ_FNDD01000022.1"/>
</dbReference>
<evidence type="ECO:0000256" key="7">
    <source>
        <dbReference type="ARBA" id="ARBA00029447"/>
    </source>
</evidence>
<keyword evidence="13" id="KW-1185">Reference proteome</keyword>
<dbReference type="SUPFAM" id="SSF58104">
    <property type="entry name" value="Methyl-accepting chemotaxis protein (MCP) signaling domain"/>
    <property type="match status" value="1"/>
</dbReference>
<gene>
    <name evidence="12" type="ORF">SAMN04488136_12266</name>
</gene>
<evidence type="ECO:0000256" key="6">
    <source>
        <dbReference type="ARBA" id="ARBA00023224"/>
    </source>
</evidence>
<proteinExistence type="inferred from homology"/>
<dbReference type="PRINTS" id="PR00260">
    <property type="entry name" value="CHEMTRNSDUCR"/>
</dbReference>
<feature type="coiled-coil region" evidence="9">
    <location>
        <begin position="291"/>
        <end position="353"/>
    </location>
</feature>
<evidence type="ECO:0000313" key="13">
    <source>
        <dbReference type="Proteomes" id="UP000198854"/>
    </source>
</evidence>
<comment type="subcellular location">
    <subcellularLocation>
        <location evidence="1">Cell membrane</location>
        <topology evidence="1">Multi-pass membrane protein</topology>
    </subcellularLocation>
</comment>
<dbReference type="SMART" id="SM01049">
    <property type="entry name" value="Cache_2"/>
    <property type="match status" value="1"/>
</dbReference>
<reference evidence="12 13" key="1">
    <citation type="submission" date="2016-10" db="EMBL/GenBank/DDBJ databases">
        <authorList>
            <person name="de Groot N.N."/>
        </authorList>
    </citation>
    <scope>NUCLEOTIDE SEQUENCE [LARGE SCALE GENOMIC DNA]</scope>
    <source>
        <strain evidence="12 13">CGMCC 1.10228</strain>
    </source>
</reference>
<accession>A0A1G8E0W0</accession>
<dbReference type="PROSITE" id="PS50111">
    <property type="entry name" value="CHEMOTAXIS_TRANSDUC_2"/>
    <property type="match status" value="1"/>
</dbReference>
<organism evidence="12 13">
    <name type="scientific">Vibrio xiamenensis</name>
    <dbReference type="NCBI Taxonomy" id="861298"/>
    <lineage>
        <taxon>Bacteria</taxon>
        <taxon>Pseudomonadati</taxon>
        <taxon>Pseudomonadota</taxon>
        <taxon>Gammaproteobacteria</taxon>
        <taxon>Vibrionales</taxon>
        <taxon>Vibrionaceae</taxon>
        <taxon>Vibrio</taxon>
    </lineage>
</organism>
<dbReference type="GO" id="GO:0007165">
    <property type="term" value="P:signal transduction"/>
    <property type="evidence" value="ECO:0007669"/>
    <property type="project" value="UniProtKB-KW"/>
</dbReference>
<evidence type="ECO:0000313" key="12">
    <source>
        <dbReference type="EMBL" id="SDH63497.1"/>
    </source>
</evidence>
<dbReference type="InterPro" id="IPR033480">
    <property type="entry name" value="sCache_2"/>
</dbReference>
<evidence type="ECO:0000256" key="5">
    <source>
        <dbReference type="ARBA" id="ARBA00023136"/>
    </source>
</evidence>
<dbReference type="Pfam" id="PF17200">
    <property type="entry name" value="sCache_2"/>
    <property type="match status" value="1"/>
</dbReference>
<dbReference type="PANTHER" id="PTHR32089:SF112">
    <property type="entry name" value="LYSOZYME-LIKE PROTEIN-RELATED"/>
    <property type="match status" value="1"/>
</dbReference>
<dbReference type="Pfam" id="PF00015">
    <property type="entry name" value="MCPsignal"/>
    <property type="match status" value="1"/>
</dbReference>
<dbReference type="Gene3D" id="1.10.287.950">
    <property type="entry name" value="Methyl-accepting chemotaxis protein"/>
    <property type="match status" value="1"/>
</dbReference>
<dbReference type="STRING" id="861298.SAMN04488136_12266"/>
<dbReference type="AlphaFoldDB" id="A0A1G8E0W0"/>
<keyword evidence="2" id="KW-1003">Cell membrane</keyword>
<evidence type="ECO:0000256" key="9">
    <source>
        <dbReference type="SAM" id="Coils"/>
    </source>
</evidence>
<dbReference type="CDD" id="cd11386">
    <property type="entry name" value="MCP_signal"/>
    <property type="match status" value="1"/>
</dbReference>
<evidence type="ECO:0000256" key="3">
    <source>
        <dbReference type="ARBA" id="ARBA00022692"/>
    </source>
</evidence>
<keyword evidence="6 8" id="KW-0807">Transducer</keyword>
<dbReference type="InterPro" id="IPR004090">
    <property type="entry name" value="Chemotax_Me-accpt_rcpt"/>
</dbReference>
<evidence type="ECO:0000256" key="10">
    <source>
        <dbReference type="SAM" id="Phobius"/>
    </source>
</evidence>
<feature type="domain" description="Methyl-accepting transducer" evidence="11">
    <location>
        <begin position="255"/>
        <end position="491"/>
    </location>
</feature>
<protein>
    <submittedName>
        <fullName evidence="12">Methyl-accepting chemotaxis sensory transducer with Cache sensor</fullName>
    </submittedName>
</protein>
<evidence type="ECO:0000256" key="4">
    <source>
        <dbReference type="ARBA" id="ARBA00022989"/>
    </source>
</evidence>
<dbReference type="SMART" id="SM00283">
    <property type="entry name" value="MA"/>
    <property type="match status" value="1"/>
</dbReference>
<dbReference type="PANTHER" id="PTHR32089">
    <property type="entry name" value="METHYL-ACCEPTING CHEMOTAXIS PROTEIN MCPB"/>
    <property type="match status" value="1"/>
</dbReference>
<dbReference type="GO" id="GO:0004888">
    <property type="term" value="F:transmembrane signaling receptor activity"/>
    <property type="evidence" value="ECO:0007669"/>
    <property type="project" value="InterPro"/>
</dbReference>
<dbReference type="Gene3D" id="3.30.450.20">
    <property type="entry name" value="PAS domain"/>
    <property type="match status" value="1"/>
</dbReference>
<dbReference type="GO" id="GO:0006935">
    <property type="term" value="P:chemotaxis"/>
    <property type="evidence" value="ECO:0007669"/>
    <property type="project" value="InterPro"/>
</dbReference>
<dbReference type="Proteomes" id="UP000198854">
    <property type="component" value="Unassembled WGS sequence"/>
</dbReference>
<dbReference type="EMBL" id="FNDD01000022">
    <property type="protein sequence ID" value="SDH63497.1"/>
    <property type="molecule type" value="Genomic_DNA"/>
</dbReference>
<feature type="transmembrane region" description="Helical" evidence="10">
    <location>
        <begin position="168"/>
        <end position="195"/>
    </location>
</feature>
<keyword evidence="9" id="KW-0175">Coiled coil</keyword>
<name>A0A1G8E0W0_9VIBR</name>
<dbReference type="FunFam" id="1.10.287.950:FF:000001">
    <property type="entry name" value="Methyl-accepting chemotaxis sensory transducer"/>
    <property type="match status" value="1"/>
</dbReference>
<dbReference type="InterPro" id="IPR004089">
    <property type="entry name" value="MCPsignal_dom"/>
</dbReference>
<comment type="similarity">
    <text evidence="7">Belongs to the methyl-accepting chemotaxis (MCP) protein family.</text>
</comment>
<sequence length="527" mass="57196">MKLSKQLASLIAVMAIALLLTGTLALKLLNDEMIDGRKHELQTVLKLTLNQVNHWVDMEQSGKISREQAEQHVVEILSGIRSGTSYIWANDNNGIARVHVRDSVIGQYQKSYPKAMAQLVGKDLDFTVSNNTKPGTNEMVVKINGMAKIPKWDWVMGIGAYMDDINSAYWKVVMSFLALSVIVLAVIIAIAIYIARNILSKIGGEPGYAMMITQHIAKGNLDEKIEGKFSENSLLGSISKMQNSLRDAVQSIHSGSQHLTRSTAELKQQMDNISRASKASSDASHSTAASIQELSSCIEEISRHAAQTEENSARSNTMCTQGEALVLESSQHIQSISKQLEDSIGNIDKLQERSSQIGEVVNVINDIAEQTNLLALNAAIEAARAGEQGRGFAVVADEVRTLASRTAKATSEITDTIGVVQSETDQVANLVKSILPTVENSVAKSAEVATMLEEIKNGASDTLSMVKDVSHATSEQTIVADELAKHFEQISHMINESSNAVVACNGNVEDLDVLARDLDEAVRIFKV</sequence>
<evidence type="ECO:0000256" key="2">
    <source>
        <dbReference type="ARBA" id="ARBA00022475"/>
    </source>
</evidence>
<dbReference type="GO" id="GO:0005886">
    <property type="term" value="C:plasma membrane"/>
    <property type="evidence" value="ECO:0007669"/>
    <property type="project" value="UniProtKB-SubCell"/>
</dbReference>